<dbReference type="InterPro" id="IPR036890">
    <property type="entry name" value="HATPase_C_sf"/>
</dbReference>
<dbReference type="InterPro" id="IPR003594">
    <property type="entry name" value="HATPase_dom"/>
</dbReference>
<reference evidence="9 10" key="1">
    <citation type="journal article" date="2012" name="J. Bacteriol.">
        <title>Genome Sequence of n-Alkane-Degrading Hydrocarboniphaga effusa Strain AP103T (ATCC BAA-332T).</title>
        <authorList>
            <person name="Chang H.K."/>
            <person name="Zylstra G.J."/>
            <person name="Chae J.C."/>
        </authorList>
    </citation>
    <scope>NUCLEOTIDE SEQUENCE [LARGE SCALE GENOMIC DNA]</scope>
    <source>
        <strain evidence="9 10">AP103</strain>
    </source>
</reference>
<dbReference type="InterPro" id="IPR005467">
    <property type="entry name" value="His_kinase_dom"/>
</dbReference>
<dbReference type="STRING" id="1172194.WQQ_21670"/>
<dbReference type="InterPro" id="IPR000014">
    <property type="entry name" value="PAS"/>
</dbReference>
<dbReference type="GO" id="GO:0005886">
    <property type="term" value="C:plasma membrane"/>
    <property type="evidence" value="ECO:0007669"/>
    <property type="project" value="UniProtKB-ARBA"/>
</dbReference>
<dbReference type="EC" id="2.7.13.3" evidence="2"/>
<feature type="coiled-coil region" evidence="7">
    <location>
        <begin position="420"/>
        <end position="447"/>
    </location>
</feature>
<evidence type="ECO:0000256" key="7">
    <source>
        <dbReference type="SAM" id="Coils"/>
    </source>
</evidence>
<dbReference type="InterPro" id="IPR036097">
    <property type="entry name" value="HisK_dim/P_sf"/>
</dbReference>
<evidence type="ECO:0000256" key="6">
    <source>
        <dbReference type="ARBA" id="ARBA00023012"/>
    </source>
</evidence>
<dbReference type="AlphaFoldDB" id="I8TDJ0"/>
<dbReference type="SUPFAM" id="SSF55785">
    <property type="entry name" value="PYP-like sensor domain (PAS domain)"/>
    <property type="match status" value="2"/>
</dbReference>
<dbReference type="Pfam" id="PF13188">
    <property type="entry name" value="PAS_8"/>
    <property type="match status" value="1"/>
</dbReference>
<keyword evidence="10" id="KW-1185">Reference proteome</keyword>
<comment type="catalytic activity">
    <reaction evidence="1">
        <text>ATP + protein L-histidine = ADP + protein N-phospho-L-histidine.</text>
        <dbReference type="EC" id="2.7.13.3"/>
    </reaction>
</comment>
<accession>I8TDJ0</accession>
<feature type="domain" description="Histidine kinase" evidence="8">
    <location>
        <begin position="392"/>
        <end position="605"/>
    </location>
</feature>
<gene>
    <name evidence="9" type="ORF">WQQ_21670</name>
</gene>
<dbReference type="SMART" id="SM00387">
    <property type="entry name" value="HATPase_c"/>
    <property type="match status" value="1"/>
</dbReference>
<comment type="caution">
    <text evidence="9">The sequence shown here is derived from an EMBL/GenBank/DDBJ whole genome shotgun (WGS) entry which is preliminary data.</text>
</comment>
<keyword evidence="6" id="KW-0902">Two-component regulatory system</keyword>
<evidence type="ECO:0000256" key="3">
    <source>
        <dbReference type="ARBA" id="ARBA00022553"/>
    </source>
</evidence>
<keyword evidence="7" id="KW-0175">Coiled coil</keyword>
<dbReference type="OrthoDB" id="9809766at2"/>
<dbReference type="InterPro" id="IPR004358">
    <property type="entry name" value="Sig_transdc_His_kin-like_C"/>
</dbReference>
<sequence length="605" mass="67242">MPEEPSPLEQQLKAGPAGQILVHLATPVWLVDLDPVRVVWGNRAAAELLRQPSVEALCDYDFGPFEAGDVARLHHLRRQLDLGETPTESWVTHVHGARIALQCHFAPYRLADGTLLILVEAHESAGPVILLEDLRSIESFRHSSPLTLMVSMDGDVALANPAAIEALPMLRRSGARWQDLFEDAEAGLGLLEEAAAHGGMRSEFSLHTDNGDYWYMADLRLARDPSDGEHCLVVTLSDLSERQQLEQRVRESESSIRQAMELAPVPLLILSSFGKSPLYANAAALRLFATDARQLPDDSRKLIQLNGAVMRDIFDTLRNGQTYGPRDARLFVAEGRQLTLRITAQTLTYDGELAMILSLVDVDELRQAEARLNGALERERDLNRLQKQLVSVVSHELRTPLAVMDSSVQRVLRHHQDWPADETSERLRQLRQKIERLSTLAERLLDSARLDEGKVAFQPQPFNLVQLIDKVIEQQAELAPLNQIQFSFDGLPAEINADPQLIEQVLTNLVGNAVKYSPGGTPVCVQAHRGGDYAVIEVSDRGLGIPLHEQPQVFERFFRASTTLDIRGTGLGLYITRQLVELHGGRIELHSEAGVGTTMTVYLPL</sequence>
<dbReference type="PROSITE" id="PS50109">
    <property type="entry name" value="HIS_KIN"/>
    <property type="match status" value="1"/>
</dbReference>
<dbReference type="EMBL" id="AKGD01000001">
    <property type="protein sequence ID" value="EIT72030.1"/>
    <property type="molecule type" value="Genomic_DNA"/>
</dbReference>
<keyword evidence="3" id="KW-0597">Phosphoprotein</keyword>
<evidence type="ECO:0000256" key="1">
    <source>
        <dbReference type="ARBA" id="ARBA00000085"/>
    </source>
</evidence>
<evidence type="ECO:0000313" key="9">
    <source>
        <dbReference type="EMBL" id="EIT72030.1"/>
    </source>
</evidence>
<organism evidence="9 10">
    <name type="scientific">Hydrocarboniphaga effusa AP103</name>
    <dbReference type="NCBI Taxonomy" id="1172194"/>
    <lineage>
        <taxon>Bacteria</taxon>
        <taxon>Pseudomonadati</taxon>
        <taxon>Pseudomonadota</taxon>
        <taxon>Gammaproteobacteria</taxon>
        <taxon>Nevskiales</taxon>
        <taxon>Nevskiaceae</taxon>
        <taxon>Hydrocarboniphaga</taxon>
    </lineage>
</organism>
<dbReference type="FunFam" id="3.30.565.10:FF:000006">
    <property type="entry name" value="Sensor histidine kinase WalK"/>
    <property type="match status" value="1"/>
</dbReference>
<dbReference type="Proteomes" id="UP000003704">
    <property type="component" value="Unassembled WGS sequence"/>
</dbReference>
<protein>
    <recommendedName>
        <fullName evidence="2">histidine kinase</fullName>
        <ecNumber evidence="2">2.7.13.3</ecNumber>
    </recommendedName>
</protein>
<dbReference type="InterPro" id="IPR035965">
    <property type="entry name" value="PAS-like_dom_sf"/>
</dbReference>
<dbReference type="PRINTS" id="PR00344">
    <property type="entry name" value="BCTRLSENSOR"/>
</dbReference>
<dbReference type="CDD" id="cd00082">
    <property type="entry name" value="HisKA"/>
    <property type="match status" value="1"/>
</dbReference>
<dbReference type="RefSeq" id="WP_007185110.1">
    <property type="nucleotide sequence ID" value="NZ_AKGD01000001.1"/>
</dbReference>
<dbReference type="SMART" id="SM00388">
    <property type="entry name" value="HisKA"/>
    <property type="match status" value="1"/>
</dbReference>
<evidence type="ECO:0000256" key="5">
    <source>
        <dbReference type="ARBA" id="ARBA00022777"/>
    </source>
</evidence>
<dbReference type="Gene3D" id="3.30.450.20">
    <property type="entry name" value="PAS domain"/>
    <property type="match status" value="2"/>
</dbReference>
<evidence type="ECO:0000256" key="2">
    <source>
        <dbReference type="ARBA" id="ARBA00012438"/>
    </source>
</evidence>
<dbReference type="InterPro" id="IPR003661">
    <property type="entry name" value="HisK_dim/P_dom"/>
</dbReference>
<keyword evidence="4" id="KW-0808">Transferase</keyword>
<keyword evidence="5" id="KW-0418">Kinase</keyword>
<dbReference type="Pfam" id="PF02518">
    <property type="entry name" value="HATPase_c"/>
    <property type="match status" value="1"/>
</dbReference>
<dbReference type="PANTHER" id="PTHR43711:SF26">
    <property type="entry name" value="SENSOR HISTIDINE KINASE RCSC"/>
    <property type="match status" value="1"/>
</dbReference>
<dbReference type="SUPFAM" id="SSF55874">
    <property type="entry name" value="ATPase domain of HSP90 chaperone/DNA topoisomerase II/histidine kinase"/>
    <property type="match status" value="1"/>
</dbReference>
<dbReference type="SUPFAM" id="SSF47384">
    <property type="entry name" value="Homodimeric domain of signal transducing histidine kinase"/>
    <property type="match status" value="1"/>
</dbReference>
<dbReference type="GO" id="GO:0000155">
    <property type="term" value="F:phosphorelay sensor kinase activity"/>
    <property type="evidence" value="ECO:0007669"/>
    <property type="project" value="InterPro"/>
</dbReference>
<dbReference type="Pfam" id="PF00512">
    <property type="entry name" value="HisKA"/>
    <property type="match status" value="1"/>
</dbReference>
<dbReference type="Gene3D" id="3.30.565.10">
    <property type="entry name" value="Histidine kinase-like ATPase, C-terminal domain"/>
    <property type="match status" value="1"/>
</dbReference>
<dbReference type="CDD" id="cd00075">
    <property type="entry name" value="HATPase"/>
    <property type="match status" value="1"/>
</dbReference>
<evidence type="ECO:0000256" key="4">
    <source>
        <dbReference type="ARBA" id="ARBA00022679"/>
    </source>
</evidence>
<evidence type="ECO:0000313" key="10">
    <source>
        <dbReference type="Proteomes" id="UP000003704"/>
    </source>
</evidence>
<dbReference type="InterPro" id="IPR050736">
    <property type="entry name" value="Sensor_HK_Regulatory"/>
</dbReference>
<dbReference type="Gene3D" id="1.10.287.130">
    <property type="match status" value="1"/>
</dbReference>
<proteinExistence type="predicted"/>
<name>I8TDJ0_9GAMM</name>
<dbReference type="PANTHER" id="PTHR43711">
    <property type="entry name" value="TWO-COMPONENT HISTIDINE KINASE"/>
    <property type="match status" value="1"/>
</dbReference>
<evidence type="ECO:0000259" key="8">
    <source>
        <dbReference type="PROSITE" id="PS50109"/>
    </source>
</evidence>